<feature type="domain" description="TonB C-terminal" evidence="2">
    <location>
        <begin position="119"/>
        <end position="196"/>
    </location>
</feature>
<evidence type="ECO:0000313" key="3">
    <source>
        <dbReference type="EMBL" id="RIJ23685.1"/>
    </source>
</evidence>
<evidence type="ECO:0000259" key="2">
    <source>
        <dbReference type="Pfam" id="PF03544"/>
    </source>
</evidence>
<protein>
    <recommendedName>
        <fullName evidence="2">TonB C-terminal domain-containing protein</fullName>
    </recommendedName>
</protein>
<dbReference type="InterPro" id="IPR010985">
    <property type="entry name" value="Ribbon_hlx_hlx"/>
</dbReference>
<gene>
    <name evidence="3" type="ORF">D1224_05335</name>
</gene>
<dbReference type="GO" id="GO:0006355">
    <property type="term" value="P:regulation of DNA-templated transcription"/>
    <property type="evidence" value="ECO:0007669"/>
    <property type="project" value="InterPro"/>
</dbReference>
<dbReference type="Gene3D" id="3.30.1150.10">
    <property type="match status" value="1"/>
</dbReference>
<name>A0A399R050_9PROT</name>
<keyword evidence="4" id="KW-1185">Reference proteome</keyword>
<dbReference type="GO" id="GO:0055085">
    <property type="term" value="P:transmembrane transport"/>
    <property type="evidence" value="ECO:0007669"/>
    <property type="project" value="InterPro"/>
</dbReference>
<reference evidence="3 4" key="1">
    <citation type="submission" date="2018-08" db="EMBL/GenBank/DDBJ databases">
        <title>Henriciella mobilis sp. nov., isolated from seawater.</title>
        <authorList>
            <person name="Cheng H."/>
            <person name="Wu Y.-H."/>
            <person name="Xu X.-W."/>
            <person name="Guo L.-L."/>
        </authorList>
    </citation>
    <scope>NUCLEOTIDE SEQUENCE [LARGE SCALE GENOMIC DNA]</scope>
    <source>
        <strain evidence="3 4">CCUG66934</strain>
    </source>
</reference>
<dbReference type="Proteomes" id="UP000265431">
    <property type="component" value="Unassembled WGS sequence"/>
</dbReference>
<comment type="caution">
    <text evidence="3">The sequence shown here is derived from an EMBL/GenBank/DDBJ whole genome shotgun (WGS) entry which is preliminary data.</text>
</comment>
<feature type="region of interest" description="Disordered" evidence="1">
    <location>
        <begin position="1"/>
        <end position="23"/>
    </location>
</feature>
<proteinExistence type="predicted"/>
<dbReference type="AlphaFoldDB" id="A0A399R050"/>
<accession>A0A399R050</accession>
<evidence type="ECO:0000256" key="1">
    <source>
        <dbReference type="SAM" id="MobiDB-lite"/>
    </source>
</evidence>
<dbReference type="SUPFAM" id="SSF74653">
    <property type="entry name" value="TolA/TonB C-terminal domain"/>
    <property type="match status" value="1"/>
</dbReference>
<dbReference type="Pfam" id="PF03544">
    <property type="entry name" value="TonB_C"/>
    <property type="match status" value="1"/>
</dbReference>
<evidence type="ECO:0000313" key="4">
    <source>
        <dbReference type="Proteomes" id="UP000265431"/>
    </source>
</evidence>
<dbReference type="EMBL" id="QWGB01000005">
    <property type="protein sequence ID" value="RIJ23685.1"/>
    <property type="molecule type" value="Genomic_DNA"/>
</dbReference>
<sequence>MERPLDTVRPSSMKQQREKKSETLEVRLPHSKKEAFKAACEAEGITASHAVRTFIDAYLRRSRQMKAKRIAKDISMTLIRNPLKTTGGLAAAATAIVGFFSLALPSVADTDVQPIAPPTPSYPIELSQQGVSAKCKSTFNVSKEGFVETGIEVDCTHPGFVEVTRKAIQSLRFEPRVVDGEPVRMTGIVYPIEYRIEPGIEEISGPEAPN</sequence>
<dbReference type="InterPro" id="IPR037682">
    <property type="entry name" value="TonB_C"/>
</dbReference>
<dbReference type="InterPro" id="IPR013321">
    <property type="entry name" value="Arc_rbn_hlx_hlx"/>
</dbReference>
<dbReference type="Gene3D" id="1.10.1220.10">
    <property type="entry name" value="Met repressor-like"/>
    <property type="match status" value="1"/>
</dbReference>
<organism evidence="3 4">
    <name type="scientific">Henriciella barbarensis</name>
    <dbReference type="NCBI Taxonomy" id="86342"/>
    <lineage>
        <taxon>Bacteria</taxon>
        <taxon>Pseudomonadati</taxon>
        <taxon>Pseudomonadota</taxon>
        <taxon>Alphaproteobacteria</taxon>
        <taxon>Hyphomonadales</taxon>
        <taxon>Hyphomonadaceae</taxon>
        <taxon>Henriciella</taxon>
    </lineage>
</organism>
<dbReference type="SUPFAM" id="SSF47598">
    <property type="entry name" value="Ribbon-helix-helix"/>
    <property type="match status" value="1"/>
</dbReference>